<keyword evidence="2" id="KW-1133">Transmembrane helix</keyword>
<dbReference type="PANTHER" id="PTHR31560:SF0">
    <property type="entry name" value="UPF0652 PROTEIN C22H10.08"/>
    <property type="match status" value="1"/>
</dbReference>
<evidence type="ECO:0000259" key="3">
    <source>
        <dbReference type="Pfam" id="PF09418"/>
    </source>
</evidence>
<keyword evidence="5" id="KW-1185">Reference proteome</keyword>
<accession>A0AA36MWZ2</accession>
<dbReference type="AlphaFoldDB" id="A0AA36MWZ2"/>
<dbReference type="PANTHER" id="PTHR31560">
    <property type="entry name" value="UPF0652 PROTEIN C16A11.03C-RELATED"/>
    <property type="match status" value="1"/>
</dbReference>
<comment type="caution">
    <text evidence="4">The sequence shown here is derived from an EMBL/GenBank/DDBJ whole genome shotgun (WGS) entry which is preliminary data.</text>
</comment>
<evidence type="ECO:0000313" key="4">
    <source>
        <dbReference type="EMBL" id="CAJ1386703.1"/>
    </source>
</evidence>
<feature type="domain" description="Non-canonical E2 ubiquitin-conjugating enzyme C-terminal" evidence="3">
    <location>
        <begin position="91"/>
        <end position="131"/>
    </location>
</feature>
<organism evidence="4 5">
    <name type="scientific">Effrenium voratum</name>
    <dbReference type="NCBI Taxonomy" id="2562239"/>
    <lineage>
        <taxon>Eukaryota</taxon>
        <taxon>Sar</taxon>
        <taxon>Alveolata</taxon>
        <taxon>Dinophyceae</taxon>
        <taxon>Suessiales</taxon>
        <taxon>Symbiodiniaceae</taxon>
        <taxon>Effrenium</taxon>
    </lineage>
</organism>
<proteinExistence type="predicted"/>
<evidence type="ECO:0000256" key="2">
    <source>
        <dbReference type="SAM" id="Phobius"/>
    </source>
</evidence>
<name>A0AA36MWZ2_9DINO</name>
<dbReference type="InterPro" id="IPR057668">
    <property type="entry name" value="E2_Ub-conjug_enz_C"/>
</dbReference>
<dbReference type="Proteomes" id="UP001178507">
    <property type="component" value="Unassembled WGS sequence"/>
</dbReference>
<evidence type="ECO:0000256" key="1">
    <source>
        <dbReference type="SAM" id="MobiDB-lite"/>
    </source>
</evidence>
<protein>
    <recommendedName>
        <fullName evidence="3">Non-canonical E2 ubiquitin-conjugating enzyme C-terminal domain-containing protein</fullName>
    </recommendedName>
</protein>
<feature type="region of interest" description="Disordered" evidence="1">
    <location>
        <begin position="191"/>
        <end position="218"/>
    </location>
</feature>
<dbReference type="InterPro" id="IPR018553">
    <property type="entry name" value="E2_Ub-conjug_enz"/>
</dbReference>
<reference evidence="4" key="1">
    <citation type="submission" date="2023-08" db="EMBL/GenBank/DDBJ databases">
        <authorList>
            <person name="Chen Y."/>
            <person name="Shah S."/>
            <person name="Dougan E. K."/>
            <person name="Thang M."/>
            <person name="Chan C."/>
        </authorList>
    </citation>
    <scope>NUCLEOTIDE SEQUENCE</scope>
</reference>
<keyword evidence="2" id="KW-0812">Transmembrane</keyword>
<feature type="transmembrane region" description="Helical" evidence="2">
    <location>
        <begin position="232"/>
        <end position="260"/>
    </location>
</feature>
<keyword evidence="2" id="KW-0472">Membrane</keyword>
<gene>
    <name evidence="4" type="ORF">EVOR1521_LOCUS12933</name>
</gene>
<dbReference type="Pfam" id="PF09418">
    <property type="entry name" value="DUF2009"/>
    <property type="match status" value="1"/>
</dbReference>
<sequence length="291" mass="32683">MAVDAPSPNAAEISKAIDQCDEGTLRHILQKVIRKVPECRRKIAEDMGLTAELYQVSEEERQKAIADQYSEMKTSTKNESSASDAVDFCERAKFVPMRLTYDERKYLRLIDATMHVSHYTDHMDTAMNANANTARKLASKGPEWVTSPEQLLVGHIRMFLDAGFQQDSEDDVISETIDSEDEVYLDGHLPSERGAAGAGSRKPKALQADSEESDCDDAEVERRRRLAGRTDILGLDGFALFCLIWVITTGVLFSLLYFTIFARDRNFFHPLVQRNRVGKFFHGGVAAVLEL</sequence>
<dbReference type="EMBL" id="CAUJNA010001402">
    <property type="protein sequence ID" value="CAJ1386703.1"/>
    <property type="molecule type" value="Genomic_DNA"/>
</dbReference>
<feature type="compositionally biased region" description="Acidic residues" evidence="1">
    <location>
        <begin position="209"/>
        <end position="218"/>
    </location>
</feature>
<evidence type="ECO:0000313" key="5">
    <source>
        <dbReference type="Proteomes" id="UP001178507"/>
    </source>
</evidence>